<feature type="non-terminal residue" evidence="2">
    <location>
        <position position="62"/>
    </location>
</feature>
<comment type="caution">
    <text evidence="2">The sequence shown here is derived from an EMBL/GenBank/DDBJ whole genome shotgun (WGS) entry which is preliminary data.</text>
</comment>
<proteinExistence type="predicted"/>
<sequence>MLPGMRRTQPAGSHLVRSKSPNIMDGSPDPTIRFVWPIVSTHRVRRQWPIETERFVKPPHRC</sequence>
<evidence type="ECO:0000256" key="1">
    <source>
        <dbReference type="SAM" id="MobiDB-lite"/>
    </source>
</evidence>
<name>A0A4Y2B5Q4_ARAVE</name>
<accession>A0A4Y2B5Q4</accession>
<dbReference type="AlphaFoldDB" id="A0A4Y2B5Q4"/>
<organism evidence="2 3">
    <name type="scientific">Araneus ventricosus</name>
    <name type="common">Orbweaver spider</name>
    <name type="synonym">Epeira ventricosa</name>
    <dbReference type="NCBI Taxonomy" id="182803"/>
    <lineage>
        <taxon>Eukaryota</taxon>
        <taxon>Metazoa</taxon>
        <taxon>Ecdysozoa</taxon>
        <taxon>Arthropoda</taxon>
        <taxon>Chelicerata</taxon>
        <taxon>Arachnida</taxon>
        <taxon>Araneae</taxon>
        <taxon>Araneomorphae</taxon>
        <taxon>Entelegynae</taxon>
        <taxon>Araneoidea</taxon>
        <taxon>Araneidae</taxon>
        <taxon>Araneus</taxon>
    </lineage>
</organism>
<protein>
    <submittedName>
        <fullName evidence="2">Uncharacterized protein</fullName>
    </submittedName>
</protein>
<dbReference type="Proteomes" id="UP000499080">
    <property type="component" value="Unassembled WGS sequence"/>
</dbReference>
<evidence type="ECO:0000313" key="3">
    <source>
        <dbReference type="Proteomes" id="UP000499080"/>
    </source>
</evidence>
<reference evidence="2 3" key="1">
    <citation type="journal article" date="2019" name="Sci. Rep.">
        <title>Orb-weaving spider Araneus ventricosus genome elucidates the spidroin gene catalogue.</title>
        <authorList>
            <person name="Kono N."/>
            <person name="Nakamura H."/>
            <person name="Ohtoshi R."/>
            <person name="Moran D.A.P."/>
            <person name="Shinohara A."/>
            <person name="Yoshida Y."/>
            <person name="Fujiwara M."/>
            <person name="Mori M."/>
            <person name="Tomita M."/>
            <person name="Arakawa K."/>
        </authorList>
    </citation>
    <scope>NUCLEOTIDE SEQUENCE [LARGE SCALE GENOMIC DNA]</scope>
</reference>
<dbReference type="EMBL" id="BGPR01082536">
    <property type="protein sequence ID" value="GBL87540.1"/>
    <property type="molecule type" value="Genomic_DNA"/>
</dbReference>
<keyword evidence="3" id="KW-1185">Reference proteome</keyword>
<gene>
    <name evidence="2" type="ORF">AVEN_127684_1</name>
</gene>
<evidence type="ECO:0000313" key="2">
    <source>
        <dbReference type="EMBL" id="GBL87540.1"/>
    </source>
</evidence>
<feature type="region of interest" description="Disordered" evidence="1">
    <location>
        <begin position="1"/>
        <end position="27"/>
    </location>
</feature>